<proteinExistence type="predicted"/>
<dbReference type="PANTHER" id="PTHR38439:SF3">
    <property type="entry name" value="COPPER-RESISTANT CUPROPROTEIN COPI"/>
    <property type="match status" value="1"/>
</dbReference>
<accession>A0ABX2G5X7</accession>
<name>A0ABX2G5X7_9BURK</name>
<evidence type="ECO:0000256" key="4">
    <source>
        <dbReference type="SAM" id="SignalP"/>
    </source>
</evidence>
<evidence type="ECO:0000256" key="2">
    <source>
        <dbReference type="ARBA" id="ARBA00022723"/>
    </source>
</evidence>
<protein>
    <submittedName>
        <fullName evidence="6">Cupredoxin-like copper-binding protein</fullName>
    </submittedName>
</protein>
<organism evidence="6 7">
    <name type="scientific">Sphaerotilus uruguayifluvii</name>
    <dbReference type="NCBI Taxonomy" id="2735897"/>
    <lineage>
        <taxon>Bacteria</taxon>
        <taxon>Pseudomonadati</taxon>
        <taxon>Pseudomonadota</taxon>
        <taxon>Betaproteobacteria</taxon>
        <taxon>Burkholderiales</taxon>
        <taxon>Sphaerotilaceae</taxon>
        <taxon>Sphaerotilus</taxon>
    </lineage>
</organism>
<dbReference type="InterPro" id="IPR033138">
    <property type="entry name" value="Cu_oxidase_CS"/>
</dbReference>
<sequence length="170" mass="18695">MDITDRRAAWILAGALLGLAPALPAVAHGDPAHAAAGPVRKEQKDWGIAAEGRQARRTITVSMGDDMRFRPDRIEVREGETVRLRIRNTGRAMHEFVLGTPGELAAHAELMKKFPDMQHDEPYMAHVPPGRTGEIVWTFNRAGDFRFACLIAGHFDAGMVGDLHVIPTAR</sequence>
<dbReference type="PANTHER" id="PTHR38439">
    <property type="entry name" value="AURACYANIN-B"/>
    <property type="match status" value="1"/>
</dbReference>
<feature type="domain" description="EfeO-type cupredoxin-like" evidence="5">
    <location>
        <begin position="53"/>
        <end position="111"/>
    </location>
</feature>
<evidence type="ECO:0000256" key="1">
    <source>
        <dbReference type="ARBA" id="ARBA00004418"/>
    </source>
</evidence>
<dbReference type="InterPro" id="IPR050845">
    <property type="entry name" value="Cu-binding_ET"/>
</dbReference>
<dbReference type="Pfam" id="PF13473">
    <property type="entry name" value="Cupredoxin_1"/>
    <property type="match status" value="1"/>
</dbReference>
<dbReference type="SUPFAM" id="SSF49503">
    <property type="entry name" value="Cupredoxins"/>
    <property type="match status" value="1"/>
</dbReference>
<evidence type="ECO:0000313" key="6">
    <source>
        <dbReference type="EMBL" id="NRT57430.1"/>
    </source>
</evidence>
<keyword evidence="2" id="KW-0479">Metal-binding</keyword>
<feature type="chain" id="PRO_5046050523" evidence="4">
    <location>
        <begin position="28"/>
        <end position="170"/>
    </location>
</feature>
<keyword evidence="3" id="KW-0186">Copper</keyword>
<feature type="signal peptide" evidence="4">
    <location>
        <begin position="1"/>
        <end position="27"/>
    </location>
</feature>
<dbReference type="Proteomes" id="UP001516061">
    <property type="component" value="Unassembled WGS sequence"/>
</dbReference>
<gene>
    <name evidence="6" type="ORF">HNQ01_003185</name>
</gene>
<dbReference type="EMBL" id="JABSNM010000015">
    <property type="protein sequence ID" value="NRT57430.1"/>
    <property type="molecule type" value="Genomic_DNA"/>
</dbReference>
<evidence type="ECO:0000256" key="3">
    <source>
        <dbReference type="ARBA" id="ARBA00023008"/>
    </source>
</evidence>
<dbReference type="InterPro" id="IPR028096">
    <property type="entry name" value="EfeO_Cupredoxin"/>
</dbReference>
<dbReference type="InterPro" id="IPR008972">
    <property type="entry name" value="Cupredoxin"/>
</dbReference>
<comment type="subcellular location">
    <subcellularLocation>
        <location evidence="1">Periplasm</location>
    </subcellularLocation>
</comment>
<evidence type="ECO:0000313" key="7">
    <source>
        <dbReference type="Proteomes" id="UP001516061"/>
    </source>
</evidence>
<dbReference type="RefSeq" id="WP_173806398.1">
    <property type="nucleotide sequence ID" value="NZ_JABSNM010000015.1"/>
</dbReference>
<evidence type="ECO:0000259" key="5">
    <source>
        <dbReference type="Pfam" id="PF13473"/>
    </source>
</evidence>
<dbReference type="Gene3D" id="2.60.40.420">
    <property type="entry name" value="Cupredoxins - blue copper proteins"/>
    <property type="match status" value="1"/>
</dbReference>
<dbReference type="CDD" id="cd04211">
    <property type="entry name" value="Cupredoxin_like_2"/>
    <property type="match status" value="1"/>
</dbReference>
<dbReference type="PROSITE" id="PS00079">
    <property type="entry name" value="MULTICOPPER_OXIDASE1"/>
    <property type="match status" value="1"/>
</dbReference>
<comment type="caution">
    <text evidence="6">The sequence shown here is derived from an EMBL/GenBank/DDBJ whole genome shotgun (WGS) entry which is preliminary data.</text>
</comment>
<keyword evidence="7" id="KW-1185">Reference proteome</keyword>
<reference evidence="6 7" key="1">
    <citation type="submission" date="2020-05" db="EMBL/GenBank/DDBJ databases">
        <title>Genomic Encyclopedia of Type Strains, Phase IV (KMG-V): Genome sequencing to study the core and pangenomes of soil and plant-associated prokaryotes.</title>
        <authorList>
            <person name="Whitman W."/>
        </authorList>
    </citation>
    <scope>NUCLEOTIDE SEQUENCE [LARGE SCALE GENOMIC DNA]</scope>
    <source>
        <strain evidence="6 7">C29</strain>
    </source>
</reference>
<keyword evidence="4" id="KW-0732">Signal</keyword>